<evidence type="ECO:0000256" key="1">
    <source>
        <dbReference type="ARBA" id="ARBA00004202"/>
    </source>
</evidence>
<evidence type="ECO:0000259" key="8">
    <source>
        <dbReference type="Pfam" id="PF00535"/>
    </source>
</evidence>
<dbReference type="PANTHER" id="PTHR37316">
    <property type="entry name" value="TEICHOIC ACID GLYCEROL-PHOSPHATE PRIMASE"/>
    <property type="match status" value="1"/>
</dbReference>
<keyword evidence="4 9" id="KW-0808">Transferase</keyword>
<dbReference type="Gene3D" id="3.40.50.11820">
    <property type="match status" value="1"/>
</dbReference>
<reference evidence="9" key="1">
    <citation type="journal article" date="2014" name="Int. J. Syst. Evol. Microbiol.">
        <title>Complete genome sequence of Corynebacterium casei LMG S-19264T (=DSM 44701T), isolated from a smear-ripened cheese.</title>
        <authorList>
            <consortium name="US DOE Joint Genome Institute (JGI-PGF)"/>
            <person name="Walter F."/>
            <person name="Albersmeier A."/>
            <person name="Kalinowski J."/>
            <person name="Ruckert C."/>
        </authorList>
    </citation>
    <scope>NUCLEOTIDE SEQUENCE</scope>
    <source>
        <strain evidence="9">JCM 5069</strain>
    </source>
</reference>
<sequence length="788" mass="87559">MPRFSVIVPVFKVQGYLRACLDSVLGQSFADVEVIAVDDCSPDGCGAILDEYAARDPRVKVLHLAENVGLGRARNAGLPDATGDYVLFLDSDDSYTPGLLAAADERLAATGDPDILCFDHVRTHWWGTSGRSASADLLEQAGTDTVRIRSNPEYLRLFLVAWNKAYRRDFYLAHDFAYAPGLYEDAPVTYRAMVTAERIACLDRVGVEYRQRRQGAITRTPGRKHFDIFTQYERLFAELDARPELAWSRPLLFERALDHMLFTLARAERVMPEDREEFHSRIAAFHHRRRPPGFTPPGGLRGAEMRLLATAPYSAHRALHRLNAVRGAVLRRGSRRVREAVSARAGARYYADRLRRPLDPRLAVYASGHHQGMSGDPAAIYARARELAPHLRGVWVVRPEAEERLPRDVERVTVGSRRYYDLMARATYWVNNVNWPGGLVKREGAVHVHTHLGTPLKHMALDLLDRPGARYGFDVRAMLRRSDRWDVSLAAGRYAEEVWQRAYPCRFRSLRSGSPRNDVLVRGDAARAAATRERLGVPDGAEVVLYAPTPRDYRRGRYVERIDLERLAAALGPGRTLVLRLHPSLADHPARALLPRDLHRRGLLVDATDEPSVEDLMLASHALITDYSALMFDYVLLDRPVVVHADDWAAYRAVRGAYFDITAEPPGHVTRSIEELAELFATGAWRDAESTRLRAAFRDRFCECEDGHAAERVVRQVMLGEPEFARGAGPFLVSGTQVAAPSPAQPSSAPAPPSERDPAPAPPSDPGAGPPSAGPGPLGNPVSGAGER</sequence>
<feature type="region of interest" description="Disordered" evidence="7">
    <location>
        <begin position="735"/>
        <end position="788"/>
    </location>
</feature>
<dbReference type="InterPro" id="IPR029044">
    <property type="entry name" value="Nucleotide-diphossugar_trans"/>
</dbReference>
<dbReference type="EMBL" id="BNCD01000005">
    <property type="protein sequence ID" value="GHH76308.1"/>
    <property type="molecule type" value="Genomic_DNA"/>
</dbReference>
<feature type="compositionally biased region" description="Low complexity" evidence="7">
    <location>
        <begin position="739"/>
        <end position="748"/>
    </location>
</feature>
<dbReference type="CDD" id="cd00761">
    <property type="entry name" value="Glyco_tranf_GTA_type"/>
    <property type="match status" value="1"/>
</dbReference>
<dbReference type="SUPFAM" id="SSF53448">
    <property type="entry name" value="Nucleotide-diphospho-sugar transferases"/>
    <property type="match status" value="1"/>
</dbReference>
<dbReference type="InterPro" id="IPR051612">
    <property type="entry name" value="Teichoic_Acid_Biosynth"/>
</dbReference>
<keyword evidence="5" id="KW-0777">Teichoic acid biosynthesis</keyword>
<evidence type="ECO:0000313" key="9">
    <source>
        <dbReference type="EMBL" id="GHH76308.1"/>
    </source>
</evidence>
<comment type="similarity">
    <text evidence="2">Belongs to the CDP-glycerol glycerophosphotransferase family.</text>
</comment>
<protein>
    <submittedName>
        <fullName evidence="9">Glycosyl transferase</fullName>
    </submittedName>
</protein>
<keyword evidence="3" id="KW-1003">Cell membrane</keyword>
<evidence type="ECO:0000313" key="10">
    <source>
        <dbReference type="Proteomes" id="UP000603708"/>
    </source>
</evidence>
<dbReference type="GO" id="GO:0005886">
    <property type="term" value="C:plasma membrane"/>
    <property type="evidence" value="ECO:0007669"/>
    <property type="project" value="UniProtKB-SubCell"/>
</dbReference>
<dbReference type="Gene3D" id="3.40.50.12580">
    <property type="match status" value="1"/>
</dbReference>
<dbReference type="InterPro" id="IPR001173">
    <property type="entry name" value="Glyco_trans_2-like"/>
</dbReference>
<dbReference type="GO" id="GO:0019350">
    <property type="term" value="P:teichoic acid biosynthetic process"/>
    <property type="evidence" value="ECO:0007669"/>
    <property type="project" value="UniProtKB-KW"/>
</dbReference>
<dbReference type="Pfam" id="PF04464">
    <property type="entry name" value="Glyphos_transf"/>
    <property type="match status" value="1"/>
</dbReference>
<evidence type="ECO:0000256" key="7">
    <source>
        <dbReference type="SAM" id="MobiDB-lite"/>
    </source>
</evidence>
<dbReference type="RefSeq" id="WP_189930743.1">
    <property type="nucleotide sequence ID" value="NZ_BNCD01000005.1"/>
</dbReference>
<comment type="subcellular location">
    <subcellularLocation>
        <location evidence="1">Cell membrane</location>
        <topology evidence="1">Peripheral membrane protein</topology>
    </subcellularLocation>
</comment>
<feature type="compositionally biased region" description="Pro residues" evidence="7">
    <location>
        <begin position="749"/>
        <end position="774"/>
    </location>
</feature>
<comment type="caution">
    <text evidence="9">The sequence shown here is derived from an EMBL/GenBank/DDBJ whole genome shotgun (WGS) entry which is preliminary data.</text>
</comment>
<accession>A0A919G2B4</accession>
<evidence type="ECO:0000256" key="3">
    <source>
        <dbReference type="ARBA" id="ARBA00022475"/>
    </source>
</evidence>
<name>A0A919G2B4_9ACTN</name>
<reference evidence="9" key="2">
    <citation type="submission" date="2020-09" db="EMBL/GenBank/DDBJ databases">
        <authorList>
            <person name="Sun Q."/>
            <person name="Ohkuma M."/>
        </authorList>
    </citation>
    <scope>NUCLEOTIDE SEQUENCE</scope>
    <source>
        <strain evidence="9">JCM 5069</strain>
    </source>
</reference>
<gene>
    <name evidence="9" type="ORF">GCM10018793_21690</name>
</gene>
<evidence type="ECO:0000256" key="4">
    <source>
        <dbReference type="ARBA" id="ARBA00022679"/>
    </source>
</evidence>
<dbReference type="PANTHER" id="PTHR37316:SF3">
    <property type="entry name" value="TEICHOIC ACID GLYCEROL-PHOSPHATE TRANSFERASE"/>
    <property type="match status" value="1"/>
</dbReference>
<dbReference type="InterPro" id="IPR043149">
    <property type="entry name" value="TagF_N"/>
</dbReference>
<evidence type="ECO:0000256" key="5">
    <source>
        <dbReference type="ARBA" id="ARBA00022944"/>
    </source>
</evidence>
<keyword evidence="10" id="KW-1185">Reference proteome</keyword>
<dbReference type="Gene3D" id="3.90.550.10">
    <property type="entry name" value="Spore Coat Polysaccharide Biosynthesis Protein SpsA, Chain A"/>
    <property type="match status" value="1"/>
</dbReference>
<dbReference type="InterPro" id="IPR007554">
    <property type="entry name" value="Glycerophosphate_synth"/>
</dbReference>
<dbReference type="Pfam" id="PF00535">
    <property type="entry name" value="Glycos_transf_2"/>
    <property type="match status" value="1"/>
</dbReference>
<dbReference type="AlphaFoldDB" id="A0A919G2B4"/>
<dbReference type="SUPFAM" id="SSF53756">
    <property type="entry name" value="UDP-Glycosyltransferase/glycogen phosphorylase"/>
    <property type="match status" value="1"/>
</dbReference>
<organism evidence="9 10">
    <name type="scientific">Streptomyces sulfonofaciens</name>
    <dbReference type="NCBI Taxonomy" id="68272"/>
    <lineage>
        <taxon>Bacteria</taxon>
        <taxon>Bacillati</taxon>
        <taxon>Actinomycetota</taxon>
        <taxon>Actinomycetes</taxon>
        <taxon>Kitasatosporales</taxon>
        <taxon>Streptomycetaceae</taxon>
        <taxon>Streptomyces</taxon>
    </lineage>
</organism>
<dbReference type="Proteomes" id="UP000603708">
    <property type="component" value="Unassembled WGS sequence"/>
</dbReference>
<dbReference type="GO" id="GO:0047355">
    <property type="term" value="F:CDP-glycerol glycerophosphotransferase activity"/>
    <property type="evidence" value="ECO:0007669"/>
    <property type="project" value="InterPro"/>
</dbReference>
<dbReference type="InterPro" id="IPR043148">
    <property type="entry name" value="TagF_C"/>
</dbReference>
<feature type="domain" description="Glycosyltransferase 2-like" evidence="8">
    <location>
        <begin position="5"/>
        <end position="169"/>
    </location>
</feature>
<evidence type="ECO:0000256" key="6">
    <source>
        <dbReference type="ARBA" id="ARBA00023136"/>
    </source>
</evidence>
<keyword evidence="6" id="KW-0472">Membrane</keyword>
<proteinExistence type="inferred from homology"/>
<dbReference type="FunFam" id="3.90.550.10:FF:000196">
    <property type="entry name" value="Glycosyl transferase"/>
    <property type="match status" value="1"/>
</dbReference>
<evidence type="ECO:0000256" key="2">
    <source>
        <dbReference type="ARBA" id="ARBA00010488"/>
    </source>
</evidence>